<organism evidence="1 2">
    <name type="scientific">Brenneria goodwinii</name>
    <dbReference type="NCBI Taxonomy" id="1109412"/>
    <lineage>
        <taxon>Bacteria</taxon>
        <taxon>Pseudomonadati</taxon>
        <taxon>Pseudomonadota</taxon>
        <taxon>Gammaproteobacteria</taxon>
        <taxon>Enterobacterales</taxon>
        <taxon>Pectobacteriaceae</taxon>
        <taxon>Brenneria</taxon>
    </lineage>
</organism>
<gene>
    <name evidence="1" type="ORF">BN1221_04018</name>
</gene>
<accession>A0A0G4K094</accession>
<keyword evidence="2" id="KW-1185">Reference proteome</keyword>
<protein>
    <submittedName>
        <fullName evidence="1">Uncharacterized protein</fullName>
    </submittedName>
</protein>
<dbReference type="Proteomes" id="UP000044377">
    <property type="component" value="Unassembled WGS sequence"/>
</dbReference>
<evidence type="ECO:0000313" key="1">
    <source>
        <dbReference type="EMBL" id="CPR19897.1"/>
    </source>
</evidence>
<proteinExistence type="predicted"/>
<reference evidence="2" key="1">
    <citation type="submission" date="2015-01" db="EMBL/GenBank/DDBJ databases">
        <authorList>
            <person name="Paterson Steve"/>
        </authorList>
    </citation>
    <scope>NUCLEOTIDE SEQUENCE [LARGE SCALE GENOMIC DNA]</scope>
    <source>
        <strain evidence="2">OBR1</strain>
    </source>
</reference>
<dbReference type="EMBL" id="CGIG01000001">
    <property type="protein sequence ID" value="CPR19897.1"/>
    <property type="molecule type" value="Genomic_DNA"/>
</dbReference>
<evidence type="ECO:0000313" key="2">
    <source>
        <dbReference type="Proteomes" id="UP000044377"/>
    </source>
</evidence>
<name>A0A0G4K094_9GAMM</name>
<dbReference type="AlphaFoldDB" id="A0A0G4K094"/>
<sequence>MMIQGQLIGGRPRQLMSFVVVDEPDKKIRQAIGYRIFCG</sequence>